<reference evidence="2" key="1">
    <citation type="submission" date="2018-04" db="EMBL/GenBank/DDBJ databases">
        <authorList>
            <person name="Cornet L."/>
        </authorList>
    </citation>
    <scope>NUCLEOTIDE SEQUENCE [LARGE SCALE GENOMIC DNA]</scope>
</reference>
<dbReference type="Pfam" id="PF03683">
    <property type="entry name" value="UPF0175"/>
    <property type="match status" value="1"/>
</dbReference>
<reference evidence="1 2" key="2">
    <citation type="submission" date="2018-06" db="EMBL/GenBank/DDBJ databases">
        <title>Metagenomic assembly of (sub)arctic Cyanobacteria and their associated microbiome from non-axenic cultures.</title>
        <authorList>
            <person name="Baurain D."/>
        </authorList>
    </citation>
    <scope>NUCLEOTIDE SEQUENCE [LARGE SCALE GENOMIC DNA]</scope>
    <source>
        <strain evidence="1">ULC041bin1</strain>
    </source>
</reference>
<name>A0A2W4WIP5_9CYAN</name>
<proteinExistence type="predicted"/>
<dbReference type="AlphaFoldDB" id="A0A2W4WIP5"/>
<gene>
    <name evidence="1" type="ORF">DCF17_04010</name>
</gene>
<sequence>MSVIVPDEILTTARMSEAEMRQESAVVLFQRDKLTLAQAGRFAGMHRVAFQHLLASRQIPMHYGVEDFEQDLQTLGDMGRL</sequence>
<protein>
    <submittedName>
        <fullName evidence="1">Uncharacterized protein</fullName>
    </submittedName>
</protein>
<dbReference type="InterPro" id="IPR005368">
    <property type="entry name" value="UPF0175"/>
</dbReference>
<dbReference type="Proteomes" id="UP000249081">
    <property type="component" value="Unassembled WGS sequence"/>
</dbReference>
<evidence type="ECO:0000313" key="1">
    <source>
        <dbReference type="EMBL" id="PZO44400.1"/>
    </source>
</evidence>
<organism evidence="1 2">
    <name type="scientific">Shackletoniella antarctica</name>
    <dbReference type="NCBI Taxonomy" id="268115"/>
    <lineage>
        <taxon>Bacteria</taxon>
        <taxon>Bacillati</taxon>
        <taxon>Cyanobacteriota</taxon>
        <taxon>Cyanophyceae</taxon>
        <taxon>Oculatellales</taxon>
        <taxon>Oculatellaceae</taxon>
        <taxon>Shackletoniella</taxon>
    </lineage>
</organism>
<accession>A0A2W4WIP5</accession>
<dbReference type="EMBL" id="QBMN01000017">
    <property type="protein sequence ID" value="PZO44400.1"/>
    <property type="molecule type" value="Genomic_DNA"/>
</dbReference>
<evidence type="ECO:0000313" key="2">
    <source>
        <dbReference type="Proteomes" id="UP000249081"/>
    </source>
</evidence>
<comment type="caution">
    <text evidence="1">The sequence shown here is derived from an EMBL/GenBank/DDBJ whole genome shotgun (WGS) entry which is preliminary data.</text>
</comment>